<keyword evidence="2" id="KW-1185">Reference proteome</keyword>
<evidence type="ECO:0000313" key="2">
    <source>
        <dbReference type="Proteomes" id="UP001055072"/>
    </source>
</evidence>
<evidence type="ECO:0000313" key="1">
    <source>
        <dbReference type="EMBL" id="KAI0088117.1"/>
    </source>
</evidence>
<reference evidence="1" key="1">
    <citation type="journal article" date="2021" name="Environ. Microbiol.">
        <title>Gene family expansions and transcriptome signatures uncover fungal adaptations to wood decay.</title>
        <authorList>
            <person name="Hage H."/>
            <person name="Miyauchi S."/>
            <person name="Viragh M."/>
            <person name="Drula E."/>
            <person name="Min B."/>
            <person name="Chaduli D."/>
            <person name="Navarro D."/>
            <person name="Favel A."/>
            <person name="Norest M."/>
            <person name="Lesage-Meessen L."/>
            <person name="Balint B."/>
            <person name="Merenyi Z."/>
            <person name="de Eugenio L."/>
            <person name="Morin E."/>
            <person name="Martinez A.T."/>
            <person name="Baldrian P."/>
            <person name="Stursova M."/>
            <person name="Martinez M.J."/>
            <person name="Novotny C."/>
            <person name="Magnuson J.K."/>
            <person name="Spatafora J.W."/>
            <person name="Maurice S."/>
            <person name="Pangilinan J."/>
            <person name="Andreopoulos W."/>
            <person name="LaButti K."/>
            <person name="Hundley H."/>
            <person name="Na H."/>
            <person name="Kuo A."/>
            <person name="Barry K."/>
            <person name="Lipzen A."/>
            <person name="Henrissat B."/>
            <person name="Riley R."/>
            <person name="Ahrendt S."/>
            <person name="Nagy L.G."/>
            <person name="Grigoriev I.V."/>
            <person name="Martin F."/>
            <person name="Rosso M.N."/>
        </authorList>
    </citation>
    <scope>NUCLEOTIDE SEQUENCE</scope>
    <source>
        <strain evidence="1">CBS 384.51</strain>
    </source>
</reference>
<comment type="caution">
    <text evidence="1">The sequence shown here is derived from an EMBL/GenBank/DDBJ whole genome shotgun (WGS) entry which is preliminary data.</text>
</comment>
<dbReference type="Proteomes" id="UP001055072">
    <property type="component" value="Unassembled WGS sequence"/>
</dbReference>
<name>A0ACB8U187_9APHY</name>
<proteinExistence type="predicted"/>
<protein>
    <submittedName>
        <fullName evidence="1">Cysteine proteinase</fullName>
    </submittedName>
</protein>
<gene>
    <name evidence="1" type="ORF">BDY19DRAFT_952137</name>
</gene>
<dbReference type="EMBL" id="MU274915">
    <property type="protein sequence ID" value="KAI0088117.1"/>
    <property type="molecule type" value="Genomic_DNA"/>
</dbReference>
<sequence>MSHPAPEHLEHPGQTSEMAGDSSTVCVDQNDAGTQDMTKLSTLELQELTQQLLDEEASKRPLISSPLPISSLREEYERGSGNFIQQIDYLVSQGYTHVRRTRGDGDCFYRSLAFAWIQRLLQSPSPDISVATALSLLDSSLDVLKAAGFQDFVFEYFYDVLVDVIRSIVIPGQDGKTLDEEGLLKAFQDPETSNCIVVFLRLYTSAVIRTSVEEYAPFLFHPETGEDISPQDFCERFVEATGKEADHIQMTALTKALKVNVRVAYLDGHSATTVNFVDFLNNEDSVDGGGPAVLLYRPGHYDILESQAKA</sequence>
<accession>A0ACB8U187</accession>
<organism evidence="1 2">
    <name type="scientific">Irpex rosettiformis</name>
    <dbReference type="NCBI Taxonomy" id="378272"/>
    <lineage>
        <taxon>Eukaryota</taxon>
        <taxon>Fungi</taxon>
        <taxon>Dikarya</taxon>
        <taxon>Basidiomycota</taxon>
        <taxon>Agaricomycotina</taxon>
        <taxon>Agaricomycetes</taxon>
        <taxon>Polyporales</taxon>
        <taxon>Irpicaceae</taxon>
        <taxon>Irpex</taxon>
    </lineage>
</organism>